<proteinExistence type="predicted"/>
<organism evidence="1 2">
    <name type="scientific">Moniliophthora roreri</name>
    <name type="common">Frosty pod rot fungus</name>
    <name type="synonym">Monilia roreri</name>
    <dbReference type="NCBI Taxonomy" id="221103"/>
    <lineage>
        <taxon>Eukaryota</taxon>
        <taxon>Fungi</taxon>
        <taxon>Dikarya</taxon>
        <taxon>Basidiomycota</taxon>
        <taxon>Agaricomycotina</taxon>
        <taxon>Agaricomycetes</taxon>
        <taxon>Agaricomycetidae</taxon>
        <taxon>Agaricales</taxon>
        <taxon>Marasmiineae</taxon>
        <taxon>Marasmiaceae</taxon>
        <taxon>Moniliophthora</taxon>
    </lineage>
</organism>
<sequence>MPVACQWHAEMPGDVILPMQERIRAVDSWKNGPPRRDCVFVVEDQNESGFRGLQVARVQHFIAVHHNHKLFSATVVNWFSTFGNEPDPVTGMWIVTPDYDDDGERSVDIISLDSILQGAHLIGIAGKEWIPNDHSFTDTLDDFNSFFVNKYIDHHAYEIAF</sequence>
<comment type="caution">
    <text evidence="1">The sequence shown here is derived from an EMBL/GenBank/DDBJ whole genome shotgun (WGS) entry which is preliminary data.</text>
</comment>
<dbReference type="Proteomes" id="UP000054988">
    <property type="component" value="Unassembled WGS sequence"/>
</dbReference>
<reference evidence="1 2" key="1">
    <citation type="submission" date="2015-12" db="EMBL/GenBank/DDBJ databases">
        <title>Draft genome sequence of Moniliophthora roreri, the causal agent of frosty pod rot of cacao.</title>
        <authorList>
            <person name="Aime M.C."/>
            <person name="Diaz-Valderrama J.R."/>
            <person name="Kijpornyongpan T."/>
            <person name="Phillips-Mora W."/>
        </authorList>
    </citation>
    <scope>NUCLEOTIDE SEQUENCE [LARGE SCALE GENOMIC DNA]</scope>
    <source>
        <strain evidence="1 2">MCA 2952</strain>
    </source>
</reference>
<name>A0A0W0FJG6_MONRR</name>
<evidence type="ECO:0000313" key="2">
    <source>
        <dbReference type="Proteomes" id="UP000054988"/>
    </source>
</evidence>
<dbReference type="AlphaFoldDB" id="A0A0W0FJG6"/>
<protein>
    <submittedName>
        <fullName evidence="1">Uncharacterized protein</fullName>
    </submittedName>
</protein>
<accession>A0A0W0FJG6</accession>
<gene>
    <name evidence="1" type="ORF">WG66_10937</name>
</gene>
<evidence type="ECO:0000313" key="1">
    <source>
        <dbReference type="EMBL" id="KTB36481.1"/>
    </source>
</evidence>
<dbReference type="EMBL" id="LATX01001896">
    <property type="protein sequence ID" value="KTB36481.1"/>
    <property type="molecule type" value="Genomic_DNA"/>
</dbReference>